<feature type="non-terminal residue" evidence="1">
    <location>
        <position position="1"/>
    </location>
</feature>
<keyword evidence="2" id="KW-1185">Reference proteome</keyword>
<gene>
    <name evidence="1" type="ORF">RPERSI_LOCUS16746</name>
</gene>
<dbReference type="EMBL" id="CAJVQC010041836">
    <property type="protein sequence ID" value="CAG8773903.1"/>
    <property type="molecule type" value="Genomic_DNA"/>
</dbReference>
<name>A0ACA9R2F0_9GLOM</name>
<proteinExistence type="predicted"/>
<sequence>QFSNASNLRHLKRFRSLDTINESSDVPPHFPITALGDRFNIYDNEESRTGINKMSKKVTTIKNSVDKMPVIPRFYFPVISKIQENRPESVLVIECGLPRYMSVALFCKMVELGCANERVTFEQFESLERYIRNEYYFKPIESVNDDSYFFRLEDIVMTHPGLEFLRKNLVFRERYVETVICRLFYDYNRNWSGKMTYKEFKRMDLPGMLRNLESKIDLNHICDYFSYKHFYVIYCKFWELDNDYDLRISKKDLAQYSDNALTTRMVDRVMHGYGKMTDLSPKEHDPKNPRMSYRDFIWFLLSEVDKSTNTSIEYWFRCLDCDGDGVLSVYELEWFYEEQFNHLKRCKQNAPQFFDMFFNISKFIAYEHYQQQLDEMNEIDAYVNIEYNKLLHAEQER</sequence>
<reference evidence="1" key="1">
    <citation type="submission" date="2021-06" db="EMBL/GenBank/DDBJ databases">
        <authorList>
            <person name="Kallberg Y."/>
            <person name="Tangrot J."/>
            <person name="Rosling A."/>
        </authorList>
    </citation>
    <scope>NUCLEOTIDE SEQUENCE</scope>
    <source>
        <strain evidence="1">MA461A</strain>
    </source>
</reference>
<dbReference type="Proteomes" id="UP000789920">
    <property type="component" value="Unassembled WGS sequence"/>
</dbReference>
<evidence type="ECO:0000313" key="2">
    <source>
        <dbReference type="Proteomes" id="UP000789920"/>
    </source>
</evidence>
<comment type="caution">
    <text evidence="1">The sequence shown here is derived from an EMBL/GenBank/DDBJ whole genome shotgun (WGS) entry which is preliminary data.</text>
</comment>
<protein>
    <submittedName>
        <fullName evidence="1">28802_t:CDS:1</fullName>
    </submittedName>
</protein>
<accession>A0ACA9R2F0</accession>
<feature type="non-terminal residue" evidence="1">
    <location>
        <position position="397"/>
    </location>
</feature>
<organism evidence="1 2">
    <name type="scientific">Racocetra persica</name>
    <dbReference type="NCBI Taxonomy" id="160502"/>
    <lineage>
        <taxon>Eukaryota</taxon>
        <taxon>Fungi</taxon>
        <taxon>Fungi incertae sedis</taxon>
        <taxon>Mucoromycota</taxon>
        <taxon>Glomeromycotina</taxon>
        <taxon>Glomeromycetes</taxon>
        <taxon>Diversisporales</taxon>
        <taxon>Gigasporaceae</taxon>
        <taxon>Racocetra</taxon>
    </lineage>
</organism>
<evidence type="ECO:0000313" key="1">
    <source>
        <dbReference type="EMBL" id="CAG8773903.1"/>
    </source>
</evidence>